<keyword evidence="3" id="KW-1185">Reference proteome</keyword>
<sequence>MRKEPEALSDQLIGSLDTHGSSRHQKFVHQREITSRPVFTSSLQHRDILESSRIWLGHLTIRFAQGQEICSILKRLHLVALIFQPFLNNLYHIRSELNAKHADCRGRTRKDSLS</sequence>
<organism evidence="2 3">
    <name type="scientific">Elysia crispata</name>
    <name type="common">lettuce slug</name>
    <dbReference type="NCBI Taxonomy" id="231223"/>
    <lineage>
        <taxon>Eukaryota</taxon>
        <taxon>Metazoa</taxon>
        <taxon>Spiralia</taxon>
        <taxon>Lophotrochozoa</taxon>
        <taxon>Mollusca</taxon>
        <taxon>Gastropoda</taxon>
        <taxon>Heterobranchia</taxon>
        <taxon>Euthyneura</taxon>
        <taxon>Panpulmonata</taxon>
        <taxon>Sacoglossa</taxon>
        <taxon>Placobranchoidea</taxon>
        <taxon>Plakobranchidae</taxon>
        <taxon>Elysia</taxon>
    </lineage>
</organism>
<dbReference type="Proteomes" id="UP001283361">
    <property type="component" value="Unassembled WGS sequence"/>
</dbReference>
<comment type="caution">
    <text evidence="2">The sequence shown here is derived from an EMBL/GenBank/DDBJ whole genome shotgun (WGS) entry which is preliminary data.</text>
</comment>
<proteinExistence type="predicted"/>
<evidence type="ECO:0000313" key="3">
    <source>
        <dbReference type="Proteomes" id="UP001283361"/>
    </source>
</evidence>
<feature type="region of interest" description="Disordered" evidence="1">
    <location>
        <begin position="1"/>
        <end position="27"/>
    </location>
</feature>
<name>A0AAE0YUY2_9GAST</name>
<reference evidence="2" key="1">
    <citation type="journal article" date="2023" name="G3 (Bethesda)">
        <title>A reference genome for the long-term kleptoplast-retaining sea slug Elysia crispata morphotype clarki.</title>
        <authorList>
            <person name="Eastman K.E."/>
            <person name="Pendleton A.L."/>
            <person name="Shaikh M.A."/>
            <person name="Suttiyut T."/>
            <person name="Ogas R."/>
            <person name="Tomko P."/>
            <person name="Gavelis G."/>
            <person name="Widhalm J.R."/>
            <person name="Wisecaver J.H."/>
        </authorList>
    </citation>
    <scope>NUCLEOTIDE SEQUENCE</scope>
    <source>
        <strain evidence="2">ECLA1</strain>
    </source>
</reference>
<evidence type="ECO:0000313" key="2">
    <source>
        <dbReference type="EMBL" id="KAK3757360.1"/>
    </source>
</evidence>
<gene>
    <name evidence="2" type="ORF">RRG08_008747</name>
</gene>
<evidence type="ECO:0000256" key="1">
    <source>
        <dbReference type="SAM" id="MobiDB-lite"/>
    </source>
</evidence>
<dbReference type="EMBL" id="JAWDGP010005383">
    <property type="protein sequence ID" value="KAK3757360.1"/>
    <property type="molecule type" value="Genomic_DNA"/>
</dbReference>
<protein>
    <submittedName>
        <fullName evidence="2">Uncharacterized protein</fullName>
    </submittedName>
</protein>
<accession>A0AAE0YUY2</accession>
<dbReference type="AlphaFoldDB" id="A0AAE0YUY2"/>